<evidence type="ECO:0000313" key="2">
    <source>
        <dbReference type="Proteomes" id="UP000198649"/>
    </source>
</evidence>
<protein>
    <submittedName>
        <fullName evidence="1">Uncharacterized protein</fullName>
    </submittedName>
</protein>
<gene>
    <name evidence="1" type="ORF">SAMN05216561_1172</name>
</gene>
<dbReference type="STRING" id="1005945.SAMN05216561_1172"/>
<name>A0A1I3N390_9ACTN</name>
<reference evidence="1 2" key="1">
    <citation type="submission" date="2016-10" db="EMBL/GenBank/DDBJ databases">
        <authorList>
            <person name="de Groot N.N."/>
        </authorList>
    </citation>
    <scope>NUCLEOTIDE SEQUENCE [LARGE SCALE GENOMIC DNA]</scope>
    <source>
        <strain evidence="1 2">CGMCC 1.11156</strain>
    </source>
</reference>
<evidence type="ECO:0000313" key="1">
    <source>
        <dbReference type="EMBL" id="SFJ03661.1"/>
    </source>
</evidence>
<proteinExistence type="predicted"/>
<keyword evidence="2" id="KW-1185">Reference proteome</keyword>
<organism evidence="1 2">
    <name type="scientific">Nocardioides psychrotolerans</name>
    <dbReference type="NCBI Taxonomy" id="1005945"/>
    <lineage>
        <taxon>Bacteria</taxon>
        <taxon>Bacillati</taxon>
        <taxon>Actinomycetota</taxon>
        <taxon>Actinomycetes</taxon>
        <taxon>Propionibacteriales</taxon>
        <taxon>Nocardioidaceae</taxon>
        <taxon>Nocardioides</taxon>
    </lineage>
</organism>
<dbReference type="EMBL" id="FOQG01000017">
    <property type="protein sequence ID" value="SFJ03661.1"/>
    <property type="molecule type" value="Genomic_DNA"/>
</dbReference>
<dbReference type="AlphaFoldDB" id="A0A1I3N390"/>
<dbReference type="Proteomes" id="UP000198649">
    <property type="component" value="Unassembled WGS sequence"/>
</dbReference>
<sequence length="56" mass="6010">MDPVLGTVVASFIAATASITIAITTSRKSAAMLEKEDKIRRQAKKFTELGEDPDDA</sequence>
<accession>A0A1I3N390</accession>
<dbReference type="RefSeq" id="WP_170259317.1">
    <property type="nucleotide sequence ID" value="NZ_BKAF01000046.1"/>
</dbReference>